<feature type="compositionally biased region" description="Polar residues" evidence="1">
    <location>
        <begin position="335"/>
        <end position="346"/>
    </location>
</feature>
<feature type="region of interest" description="Disordered" evidence="1">
    <location>
        <begin position="161"/>
        <end position="200"/>
    </location>
</feature>
<reference evidence="4" key="1">
    <citation type="submission" date="2017-01" db="EMBL/GenBank/DDBJ databases">
        <title>Comparative genomics of anhydrobiosis in the tardigrade Hypsibius dujardini.</title>
        <authorList>
            <person name="Yoshida Y."/>
            <person name="Koutsovoulos G."/>
            <person name="Laetsch D."/>
            <person name="Stevens L."/>
            <person name="Kumar S."/>
            <person name="Horikawa D."/>
            <person name="Ishino K."/>
            <person name="Komine S."/>
            <person name="Tomita M."/>
            <person name="Blaxter M."/>
            <person name="Arakawa K."/>
        </authorList>
    </citation>
    <scope>NUCLEOTIDE SEQUENCE [LARGE SCALE GENOMIC DNA]</scope>
    <source>
        <strain evidence="4">Z151</strain>
    </source>
</reference>
<feature type="chain" id="PRO_5012754568" evidence="2">
    <location>
        <begin position="24"/>
        <end position="711"/>
    </location>
</feature>
<organism evidence="3 4">
    <name type="scientific">Hypsibius exemplaris</name>
    <name type="common">Freshwater tardigrade</name>
    <dbReference type="NCBI Taxonomy" id="2072580"/>
    <lineage>
        <taxon>Eukaryota</taxon>
        <taxon>Metazoa</taxon>
        <taxon>Ecdysozoa</taxon>
        <taxon>Tardigrada</taxon>
        <taxon>Eutardigrada</taxon>
        <taxon>Parachela</taxon>
        <taxon>Hypsibioidea</taxon>
        <taxon>Hypsibiidae</taxon>
        <taxon>Hypsibius</taxon>
    </lineage>
</organism>
<protein>
    <submittedName>
        <fullName evidence="3">Uncharacterized protein</fullName>
    </submittedName>
</protein>
<name>A0A1W0XEZ6_HYPEX</name>
<feature type="compositionally biased region" description="Polar residues" evidence="1">
    <location>
        <begin position="251"/>
        <end position="262"/>
    </location>
</feature>
<feature type="compositionally biased region" description="Basic residues" evidence="1">
    <location>
        <begin position="94"/>
        <end position="105"/>
    </location>
</feature>
<proteinExistence type="predicted"/>
<evidence type="ECO:0000313" key="3">
    <source>
        <dbReference type="EMBL" id="OQV26060.1"/>
    </source>
</evidence>
<accession>A0A1W0XEZ6</accession>
<feature type="region of interest" description="Disordered" evidence="1">
    <location>
        <begin position="40"/>
        <end position="105"/>
    </location>
</feature>
<gene>
    <name evidence="3" type="ORF">BV898_00189</name>
</gene>
<comment type="caution">
    <text evidence="3">The sequence shown here is derived from an EMBL/GenBank/DDBJ whole genome shotgun (WGS) entry which is preliminary data.</text>
</comment>
<feature type="signal peptide" evidence="2">
    <location>
        <begin position="1"/>
        <end position="23"/>
    </location>
</feature>
<evidence type="ECO:0000256" key="2">
    <source>
        <dbReference type="SAM" id="SignalP"/>
    </source>
</evidence>
<feature type="compositionally biased region" description="Polar residues" evidence="1">
    <location>
        <begin position="416"/>
        <end position="438"/>
    </location>
</feature>
<dbReference type="EMBL" id="MTYJ01000001">
    <property type="protein sequence ID" value="OQV26060.1"/>
    <property type="molecule type" value="Genomic_DNA"/>
</dbReference>
<keyword evidence="4" id="KW-1185">Reference proteome</keyword>
<evidence type="ECO:0000313" key="4">
    <source>
        <dbReference type="Proteomes" id="UP000192578"/>
    </source>
</evidence>
<feature type="region of interest" description="Disordered" evidence="1">
    <location>
        <begin position="251"/>
        <end position="270"/>
    </location>
</feature>
<feature type="region of interest" description="Disordered" evidence="1">
    <location>
        <begin position="335"/>
        <end position="363"/>
    </location>
</feature>
<evidence type="ECO:0000256" key="1">
    <source>
        <dbReference type="SAM" id="MobiDB-lite"/>
    </source>
</evidence>
<feature type="compositionally biased region" description="Low complexity" evidence="1">
    <location>
        <begin position="161"/>
        <end position="176"/>
    </location>
</feature>
<sequence length="711" mass="71817">MKQSAVIAVFFGLFALTVVIVDGKGSRKLAATTVAPSKNVIASSSTAPTATTSSSVAGADKTTASTIVPPSPSEIRGKASGKNVAKPPKSFGSRQHHHYHKHGNRTARQINPLALSGGGFGGGFPSFGTGSGTAISAANAAMGQSSSTGNTFTDRFGNSRSSASGFSSGYAPSSTSIATSNSQGSGLGRRRKRQSFGGFGMPLTYGTGSGSAITAANAAMGQSLSNGNSYTDPFGNSQSVASGFSSGYAPSSTSIATSNSQGTSGGLFGRKKRQSFGNGFGFPSFGTGSGMAISAANAAMGQSTSNGNTFTDPFGNSHSSASGFSSGYAPSATSIATSNSQGTSPFGSMGFGRRKRQTHSSDLRQKRQAFGYGSGFLPLSGTGSGSAIGTANAAMGQSLSSGNTFTDRFGSSQSIANGMSSGYAPSSTSIATSNSQGSIGRRRRDTEAFADALNDNFHKTLTSDAIKTQTDVKVMDSVDWKAGHLPAEVAVGPLGVLENGTVVVSDHGMTADEHLDMDGSPPASQTYTQGLVLPMHFFQTPIARNDNPQALSYSLNQVGQPSVWNPATDPAFVSSIEAANRAAQHSHGQGNAAGVVAVSGNKPDGSIYASKPVNFNVPLVYPLSGPTSLIQSTPAAVTSATLPSVGGGVTEVQRDIRAMVTTSVPVDSTTISTTAATVTTGTDSTTATEVSTLQTTLTTPTPSIDGVTIIA</sequence>
<dbReference type="AlphaFoldDB" id="A0A1W0XEZ6"/>
<feature type="region of interest" description="Disordered" evidence="1">
    <location>
        <begin position="416"/>
        <end position="443"/>
    </location>
</feature>
<dbReference type="Proteomes" id="UP000192578">
    <property type="component" value="Unassembled WGS sequence"/>
</dbReference>
<feature type="compositionally biased region" description="Low complexity" evidence="1">
    <location>
        <begin position="42"/>
        <end position="57"/>
    </location>
</feature>
<keyword evidence="2" id="KW-0732">Signal</keyword>